<feature type="compositionally biased region" description="Polar residues" evidence="1">
    <location>
        <begin position="26"/>
        <end position="41"/>
    </location>
</feature>
<evidence type="ECO:0000313" key="3">
    <source>
        <dbReference type="Proteomes" id="UP001497644"/>
    </source>
</evidence>
<dbReference type="Proteomes" id="UP001497644">
    <property type="component" value="Chromosome 4"/>
</dbReference>
<feature type="region of interest" description="Disordered" evidence="1">
    <location>
        <begin position="1"/>
        <end position="41"/>
    </location>
</feature>
<sequence length="124" mass="13938">MCVSLEQPLHPPTPDLGFRAEEEPSSTHASQVPASTSCDTSYNDEEWSSEVRMFPGIMTFLRDSSSLILYYIKLDGISRAKSSAFNIASRYLLSLAVSPHNYDTRDQLKDQRFQQPTTMVTGEI</sequence>
<dbReference type="EMBL" id="OZ034827">
    <property type="protein sequence ID" value="CAL1683058.1"/>
    <property type="molecule type" value="Genomic_DNA"/>
</dbReference>
<accession>A0AAV2NT43</accession>
<keyword evidence="3" id="KW-1185">Reference proteome</keyword>
<organism evidence="2 3">
    <name type="scientific">Lasius platythorax</name>
    <dbReference type="NCBI Taxonomy" id="488582"/>
    <lineage>
        <taxon>Eukaryota</taxon>
        <taxon>Metazoa</taxon>
        <taxon>Ecdysozoa</taxon>
        <taxon>Arthropoda</taxon>
        <taxon>Hexapoda</taxon>
        <taxon>Insecta</taxon>
        <taxon>Pterygota</taxon>
        <taxon>Neoptera</taxon>
        <taxon>Endopterygota</taxon>
        <taxon>Hymenoptera</taxon>
        <taxon>Apocrita</taxon>
        <taxon>Aculeata</taxon>
        <taxon>Formicoidea</taxon>
        <taxon>Formicidae</taxon>
        <taxon>Formicinae</taxon>
        <taxon>Lasius</taxon>
        <taxon>Lasius</taxon>
    </lineage>
</organism>
<protein>
    <submittedName>
        <fullName evidence="2">Uncharacterized protein</fullName>
    </submittedName>
</protein>
<dbReference type="AlphaFoldDB" id="A0AAV2NT43"/>
<reference evidence="2" key="1">
    <citation type="submission" date="2024-04" db="EMBL/GenBank/DDBJ databases">
        <authorList>
            <consortium name="Molecular Ecology Group"/>
        </authorList>
    </citation>
    <scope>NUCLEOTIDE SEQUENCE</scope>
</reference>
<proteinExistence type="predicted"/>
<evidence type="ECO:0000256" key="1">
    <source>
        <dbReference type="SAM" id="MobiDB-lite"/>
    </source>
</evidence>
<evidence type="ECO:0000313" key="2">
    <source>
        <dbReference type="EMBL" id="CAL1683058.1"/>
    </source>
</evidence>
<gene>
    <name evidence="2" type="ORF">LPLAT_LOCUS8865</name>
</gene>
<name>A0AAV2NT43_9HYME</name>